<dbReference type="Gene3D" id="3.30.420.260">
    <property type="match status" value="1"/>
</dbReference>
<evidence type="ECO:0000313" key="1">
    <source>
        <dbReference type="EMBL" id="MBO8448681.1"/>
    </source>
</evidence>
<comment type="caution">
    <text evidence="1">The sequence shown here is derived from an EMBL/GenBank/DDBJ whole genome shotgun (WGS) entry which is preliminary data.</text>
</comment>
<dbReference type="EMBL" id="JADIMQ010000078">
    <property type="protein sequence ID" value="MBO8448681.1"/>
    <property type="molecule type" value="Genomic_DNA"/>
</dbReference>
<proteinExistence type="predicted"/>
<dbReference type="CDD" id="cd24013">
    <property type="entry name" value="ASKHA_ATPase_BT3980-like"/>
    <property type="match status" value="1"/>
</dbReference>
<accession>A0A9D9HEQ9</accession>
<reference evidence="1" key="2">
    <citation type="journal article" date="2021" name="PeerJ">
        <title>Extensive microbial diversity within the chicken gut microbiome revealed by metagenomics and culture.</title>
        <authorList>
            <person name="Gilroy R."/>
            <person name="Ravi A."/>
            <person name="Getino M."/>
            <person name="Pursley I."/>
            <person name="Horton D.L."/>
            <person name="Alikhan N.F."/>
            <person name="Baker D."/>
            <person name="Gharbi K."/>
            <person name="Hall N."/>
            <person name="Watson M."/>
            <person name="Adriaenssens E.M."/>
            <person name="Foster-Nyarko E."/>
            <person name="Jarju S."/>
            <person name="Secka A."/>
            <person name="Antonio M."/>
            <person name="Oren A."/>
            <person name="Chaudhuri R.R."/>
            <person name="La Ragione R."/>
            <person name="Hildebrand F."/>
            <person name="Pallen M.J."/>
        </authorList>
    </citation>
    <scope>NUCLEOTIDE SEQUENCE</scope>
    <source>
        <strain evidence="1">20514</strain>
    </source>
</reference>
<dbReference type="Proteomes" id="UP000810252">
    <property type="component" value="Unassembled WGS sequence"/>
</dbReference>
<name>A0A9D9HEQ9_9BACT</name>
<protein>
    <submittedName>
        <fullName evidence="1">DUF3822 family protein</fullName>
    </submittedName>
</protein>
<reference evidence="1" key="1">
    <citation type="submission" date="2020-10" db="EMBL/GenBank/DDBJ databases">
        <authorList>
            <person name="Gilroy R."/>
        </authorList>
    </citation>
    <scope>NUCLEOTIDE SEQUENCE</scope>
    <source>
        <strain evidence="1">20514</strain>
    </source>
</reference>
<dbReference type="Gene3D" id="3.30.420.250">
    <property type="match status" value="1"/>
</dbReference>
<organism evidence="1 2">
    <name type="scientific">Candidatus Cryptobacteroides merdigallinarum</name>
    <dbReference type="NCBI Taxonomy" id="2840770"/>
    <lineage>
        <taxon>Bacteria</taxon>
        <taxon>Pseudomonadati</taxon>
        <taxon>Bacteroidota</taxon>
        <taxon>Bacteroidia</taxon>
        <taxon>Bacteroidales</taxon>
        <taxon>Candidatus Cryptobacteroides</taxon>
    </lineage>
</organism>
<dbReference type="AlphaFoldDB" id="A0A9D9HEQ9"/>
<dbReference type="Pfam" id="PF12864">
    <property type="entry name" value="DUF3822"/>
    <property type="match status" value="1"/>
</dbReference>
<sequence>MSADRFFTDPQFQKRYDDVQISVFTPKFTLVPEHFFEPLSARALLSGVTALSENDYVASEQVPELKSVLVYSNSIGESLSRAVAGTVLRSDGEKAAVLPEIRYMLSAIWEIPEYNKVVASFADGCLYLVIAQGRSLLLCNSYRVQDFVTAEYFIFMAMKKLQLNLEMTVIYFRTPLGTGEEMSLYRYFKSVDYL</sequence>
<dbReference type="InterPro" id="IPR024213">
    <property type="entry name" value="DUF3822"/>
</dbReference>
<evidence type="ECO:0000313" key="2">
    <source>
        <dbReference type="Proteomes" id="UP000810252"/>
    </source>
</evidence>
<gene>
    <name evidence="1" type="ORF">IAC29_05355</name>
</gene>